<dbReference type="Pfam" id="PF01170">
    <property type="entry name" value="UPF0020"/>
    <property type="match status" value="1"/>
</dbReference>
<feature type="domain" description="Ribosomal RNA large subunit methyltransferase K/L-like methyltransferase" evidence="3">
    <location>
        <begin position="164"/>
        <end position="370"/>
    </location>
</feature>
<evidence type="ECO:0000313" key="7">
    <source>
        <dbReference type="Proteomes" id="UP000006875"/>
    </source>
</evidence>
<organism evidence="6 7">
    <name type="scientific">Ilyobacter polytropus (strain ATCC 51220 / DSM 2926 / LMG 16218 / CuHBu1)</name>
    <dbReference type="NCBI Taxonomy" id="572544"/>
    <lineage>
        <taxon>Bacteria</taxon>
        <taxon>Fusobacteriati</taxon>
        <taxon>Fusobacteriota</taxon>
        <taxon>Fusobacteriia</taxon>
        <taxon>Fusobacteriales</taxon>
        <taxon>Fusobacteriaceae</taxon>
        <taxon>Ilyobacter</taxon>
    </lineage>
</organism>
<dbReference type="PANTHER" id="PTHR47313:SF1">
    <property type="entry name" value="RIBOSOMAL RNA LARGE SUBUNIT METHYLTRANSFERASE K_L"/>
    <property type="match status" value="1"/>
</dbReference>
<evidence type="ECO:0000259" key="3">
    <source>
        <dbReference type="Pfam" id="PF01170"/>
    </source>
</evidence>
<dbReference type="PANTHER" id="PTHR47313">
    <property type="entry name" value="RIBOSOMAL RNA LARGE SUBUNIT METHYLTRANSFERASE K/L"/>
    <property type="match status" value="1"/>
</dbReference>
<dbReference type="Pfam" id="PF22020">
    <property type="entry name" value="RlmL_1st"/>
    <property type="match status" value="1"/>
</dbReference>
<dbReference type="GO" id="GO:0003723">
    <property type="term" value="F:RNA binding"/>
    <property type="evidence" value="ECO:0007669"/>
    <property type="project" value="InterPro"/>
</dbReference>
<keyword evidence="6" id="KW-0614">Plasmid</keyword>
<dbReference type="InterPro" id="IPR054170">
    <property type="entry name" value="RlmL_1st"/>
</dbReference>
<dbReference type="KEGG" id="ipo:Ilyop_1990"/>
<accession>E3HBE6</accession>
<dbReference type="OrthoDB" id="9809404at2"/>
<dbReference type="EMBL" id="CP002282">
    <property type="protein sequence ID" value="ADO83761.1"/>
    <property type="molecule type" value="Genomic_DNA"/>
</dbReference>
<dbReference type="InterPro" id="IPR029063">
    <property type="entry name" value="SAM-dependent_MTases_sf"/>
</dbReference>
<feature type="domain" description="THUMP" evidence="4">
    <location>
        <begin position="70"/>
        <end position="155"/>
    </location>
</feature>
<dbReference type="Proteomes" id="UP000006875">
    <property type="component" value="Plasmid pILYOP01"/>
</dbReference>
<dbReference type="Gene3D" id="3.40.50.150">
    <property type="entry name" value="Vaccinia Virus protein VP39"/>
    <property type="match status" value="1"/>
</dbReference>
<keyword evidence="1 6" id="KW-0489">Methyltransferase</keyword>
<evidence type="ECO:0000259" key="4">
    <source>
        <dbReference type="Pfam" id="PF02926"/>
    </source>
</evidence>
<dbReference type="HOGENOM" id="CLU_032119_3_1_0"/>
<dbReference type="Gene3D" id="3.30.2130.30">
    <property type="match status" value="1"/>
</dbReference>
<protein>
    <submittedName>
        <fullName evidence="6">RNA methylase</fullName>
    </submittedName>
</protein>
<dbReference type="GO" id="GO:0070043">
    <property type="term" value="F:rRNA (guanine-N7-)-methyltransferase activity"/>
    <property type="evidence" value="ECO:0007669"/>
    <property type="project" value="TreeGrafter"/>
</dbReference>
<dbReference type="RefSeq" id="WP_013388423.1">
    <property type="nucleotide sequence ID" value="NC_014633.1"/>
</dbReference>
<gene>
    <name evidence="6" type="ordered locus">Ilyop_1990</name>
</gene>
<evidence type="ECO:0000256" key="1">
    <source>
        <dbReference type="ARBA" id="ARBA00022603"/>
    </source>
</evidence>
<dbReference type="InterPro" id="IPR002052">
    <property type="entry name" value="DNA_methylase_N6_adenine_CS"/>
</dbReference>
<dbReference type="AlphaFoldDB" id="E3HBE6"/>
<geneLocation type="plasmid" evidence="6 7">
    <name>pILYOP01</name>
</geneLocation>
<evidence type="ECO:0000313" key="6">
    <source>
        <dbReference type="EMBL" id="ADO83761.1"/>
    </source>
</evidence>
<dbReference type="PROSITE" id="PS01261">
    <property type="entry name" value="UPF0020"/>
    <property type="match status" value="1"/>
</dbReference>
<reference evidence="6 7" key="1">
    <citation type="journal article" date="2010" name="Stand. Genomic Sci.">
        <title>Complete genome sequence of Ilyobacter polytropus type strain (CuHbu1).</title>
        <authorList>
            <person name="Sikorski J."/>
            <person name="Chertkov O."/>
            <person name="Lapidus A."/>
            <person name="Nolan M."/>
            <person name="Lucas S."/>
            <person name="Del Rio T.G."/>
            <person name="Tice H."/>
            <person name="Cheng J.F."/>
            <person name="Tapia R."/>
            <person name="Han C."/>
            <person name="Goodwin L."/>
            <person name="Pitluck S."/>
            <person name="Liolios K."/>
            <person name="Ivanova N."/>
            <person name="Mavromatis K."/>
            <person name="Mikhailova N."/>
            <person name="Pati A."/>
            <person name="Chen A."/>
            <person name="Palaniappan K."/>
            <person name="Land M."/>
            <person name="Hauser L."/>
            <person name="Chang Y.J."/>
            <person name="Jeffries C.D."/>
            <person name="Brambilla E."/>
            <person name="Yasawong M."/>
            <person name="Rohde M."/>
            <person name="Pukall R."/>
            <person name="Spring S."/>
            <person name="Goker M."/>
            <person name="Woyke T."/>
            <person name="Bristow J."/>
            <person name="Eisen J.A."/>
            <person name="Markowitz V."/>
            <person name="Hugenholtz P."/>
            <person name="Kyrpides N.C."/>
            <person name="Klenk H.P."/>
        </authorList>
    </citation>
    <scope>NUCLEOTIDE SEQUENCE [LARGE SCALE GENOMIC DNA]</scope>
    <source>
        <strain evidence="7">ATCC 51220 / DSM 2926 / LMG 16218 / CuHBu1</strain>
        <plasmid evidence="7">pILYOP01</plasmid>
    </source>
</reference>
<evidence type="ECO:0000256" key="2">
    <source>
        <dbReference type="ARBA" id="ARBA00022679"/>
    </source>
</evidence>
<feature type="domain" description="RlmL ferredoxin-like" evidence="5">
    <location>
        <begin position="5"/>
        <end position="60"/>
    </location>
</feature>
<dbReference type="InterPro" id="IPR000241">
    <property type="entry name" value="RlmKL-like_Mtase"/>
</dbReference>
<name>E3HBE6_ILYPC</name>
<dbReference type="PROSITE" id="PS00092">
    <property type="entry name" value="N6_MTASE"/>
    <property type="match status" value="1"/>
</dbReference>
<sequence>MDKVTLIASAAMGIESIVAQEIKDLGFANVQTFNGRVEFDCKVEDIPKANIWLRCADRVFLKMGEFNAVTFEQLFENVKKLNWDEVLSENAEFPVSWVSSVNSKLYSKSDIQRITKKAIVEKMKEKYQKDYFSENGAVYKIKVQGNKDRFIVMVDTSGEGLHKRGYRAEINQAPMKETLAAALVKISRWRGGELSLLDPMCGTGTIPIEAAMIARNIAPGSNRKFASEEWGIIEKNKWIDVRDEAYSCEDHDKEVRIYGSDIDGEAVETAKRNAVLAGIEDDILFEKKHLLEIESPSEYGSIITNPPYGERLLDDKSVNKLYGILGDVCRMRFPKWSYYVITSYEQFERAFEKKATKNRKLYNGGIKCYLYQYFGARPPKKNI</sequence>
<dbReference type="InterPro" id="IPR053943">
    <property type="entry name" value="RlmKL-like_Mtase_CS"/>
</dbReference>
<keyword evidence="7" id="KW-1185">Reference proteome</keyword>
<dbReference type="InterPro" id="IPR004114">
    <property type="entry name" value="THUMP_dom"/>
</dbReference>
<proteinExistence type="predicted"/>
<dbReference type="Pfam" id="PF02926">
    <property type="entry name" value="THUMP"/>
    <property type="match status" value="1"/>
</dbReference>
<dbReference type="SUPFAM" id="SSF53335">
    <property type="entry name" value="S-adenosyl-L-methionine-dependent methyltransferases"/>
    <property type="match status" value="1"/>
</dbReference>
<dbReference type="CDD" id="cd11715">
    <property type="entry name" value="THUMP_AdoMetMT"/>
    <property type="match status" value="1"/>
</dbReference>
<evidence type="ECO:0000259" key="5">
    <source>
        <dbReference type="Pfam" id="PF22020"/>
    </source>
</evidence>
<keyword evidence="2" id="KW-0808">Transferase</keyword>
<dbReference type="GO" id="GO:0008990">
    <property type="term" value="F:rRNA (guanine-N2-)-methyltransferase activity"/>
    <property type="evidence" value="ECO:0007669"/>
    <property type="project" value="TreeGrafter"/>
</dbReference>